<proteinExistence type="predicted"/>
<organism evidence="3">
    <name type="scientific">Caenorhabditis remanei</name>
    <name type="common">Caenorhabditis vulgaris</name>
    <dbReference type="NCBI Taxonomy" id="31234"/>
    <lineage>
        <taxon>Eukaryota</taxon>
        <taxon>Metazoa</taxon>
        <taxon>Ecdysozoa</taxon>
        <taxon>Nematoda</taxon>
        <taxon>Chromadorea</taxon>
        <taxon>Rhabditida</taxon>
        <taxon>Rhabditina</taxon>
        <taxon>Rhabditomorpha</taxon>
        <taxon>Rhabditoidea</taxon>
        <taxon>Rhabditidae</taxon>
        <taxon>Peloderinae</taxon>
        <taxon>Caenorhabditis</taxon>
    </lineage>
</organism>
<feature type="compositionally biased region" description="Basic residues" evidence="1">
    <location>
        <begin position="35"/>
        <end position="48"/>
    </location>
</feature>
<protein>
    <submittedName>
        <fullName evidence="2">Uncharacterized protein</fullName>
    </submittedName>
</protein>
<keyword evidence="3" id="KW-1185">Reference proteome</keyword>
<dbReference type="FunCoup" id="E3MNX9">
    <property type="interactions" value="1763"/>
</dbReference>
<dbReference type="AlphaFoldDB" id="E3MNX9"/>
<feature type="region of interest" description="Disordered" evidence="1">
    <location>
        <begin position="1"/>
        <end position="79"/>
    </location>
</feature>
<evidence type="ECO:0000313" key="2">
    <source>
        <dbReference type="EMBL" id="EFP06223.1"/>
    </source>
</evidence>
<gene>
    <name evidence="2" type="ORF">CRE_06747</name>
</gene>
<dbReference type="EMBL" id="DS268461">
    <property type="protein sequence ID" value="EFP06223.1"/>
    <property type="molecule type" value="Genomic_DNA"/>
</dbReference>
<evidence type="ECO:0000256" key="1">
    <source>
        <dbReference type="SAM" id="MobiDB-lite"/>
    </source>
</evidence>
<accession>E3MNX9</accession>
<feature type="compositionally biased region" description="Basic and acidic residues" evidence="1">
    <location>
        <begin position="54"/>
        <end position="69"/>
    </location>
</feature>
<dbReference type="HOGENOM" id="CLU_2239115_0_0_1"/>
<sequence length="105" mass="11424">MTDKEESKKSARSLVSSSSGGEGDELEGASGTAVRMRKKSKKRAKKSSKTNSKTRKDDVPACDTVEKVSMKSGNETSQSEWLNDILQEDAPKLSVSLAINCWFHG</sequence>
<dbReference type="Proteomes" id="UP000008281">
    <property type="component" value="Unassembled WGS sequence"/>
</dbReference>
<reference evidence="2" key="1">
    <citation type="submission" date="2007-07" db="EMBL/GenBank/DDBJ databases">
        <title>PCAP assembly of the Caenorhabditis remanei genome.</title>
        <authorList>
            <consortium name="The Caenorhabditis remanei Sequencing Consortium"/>
            <person name="Wilson R.K."/>
        </authorList>
    </citation>
    <scope>NUCLEOTIDE SEQUENCE [LARGE SCALE GENOMIC DNA]</scope>
    <source>
        <strain evidence="2">PB4641</strain>
    </source>
</reference>
<evidence type="ECO:0000313" key="3">
    <source>
        <dbReference type="Proteomes" id="UP000008281"/>
    </source>
</evidence>
<dbReference type="InParanoid" id="E3MNX9"/>
<name>E3MNX9_CAERE</name>